<dbReference type="Proteomes" id="UP000494252">
    <property type="component" value="Unassembled WGS sequence"/>
</dbReference>
<evidence type="ECO:0000313" key="2">
    <source>
        <dbReference type="Proteomes" id="UP000494252"/>
    </source>
</evidence>
<gene>
    <name evidence="1" type="ORF">LMG27177_03764</name>
</gene>
<proteinExistence type="predicted"/>
<organism evidence="1 2">
    <name type="scientific">Paraburkholderia fynbosensis</name>
    <dbReference type="NCBI Taxonomy" id="1200993"/>
    <lineage>
        <taxon>Bacteria</taxon>
        <taxon>Pseudomonadati</taxon>
        <taxon>Pseudomonadota</taxon>
        <taxon>Betaproteobacteria</taxon>
        <taxon>Burkholderiales</taxon>
        <taxon>Burkholderiaceae</taxon>
        <taxon>Paraburkholderia</taxon>
    </lineage>
</organism>
<reference evidence="1 2" key="1">
    <citation type="submission" date="2020-04" db="EMBL/GenBank/DDBJ databases">
        <authorList>
            <person name="De Canck E."/>
        </authorList>
    </citation>
    <scope>NUCLEOTIDE SEQUENCE [LARGE SCALE GENOMIC DNA]</scope>
    <source>
        <strain evidence="1 2">LMG 27177</strain>
    </source>
</reference>
<dbReference type="AlphaFoldDB" id="A0A6J5G6S2"/>
<dbReference type="EMBL" id="CADIKI010000010">
    <property type="protein sequence ID" value="CAB3794849.1"/>
    <property type="molecule type" value="Genomic_DNA"/>
</dbReference>
<sequence length="69" mass="7714">MRDSNRAAHRTGAAGYQKEHCNRLEVEAGGSGWLWGVVAIGRDNRQSEARDGRRSTSRAWVWGRMSEAV</sequence>
<protein>
    <submittedName>
        <fullName evidence="1">Uncharacterized protein</fullName>
    </submittedName>
</protein>
<name>A0A6J5G6S2_9BURK</name>
<keyword evidence="2" id="KW-1185">Reference proteome</keyword>
<accession>A0A6J5G6S2</accession>
<evidence type="ECO:0000313" key="1">
    <source>
        <dbReference type="EMBL" id="CAB3794849.1"/>
    </source>
</evidence>